<evidence type="ECO:0000256" key="2">
    <source>
        <dbReference type="ARBA" id="ARBA00023015"/>
    </source>
</evidence>
<dbReference type="PANTHER" id="PTHR47506">
    <property type="entry name" value="TRANSCRIPTIONAL REGULATORY PROTEIN"/>
    <property type="match status" value="1"/>
</dbReference>
<dbReference type="InterPro" id="IPR036271">
    <property type="entry name" value="Tet_transcr_reg_TetR-rel_C_sf"/>
</dbReference>
<feature type="DNA-binding region" description="H-T-H motif" evidence="5">
    <location>
        <begin position="36"/>
        <end position="55"/>
    </location>
</feature>
<dbReference type="InterPro" id="IPR009057">
    <property type="entry name" value="Homeodomain-like_sf"/>
</dbReference>
<dbReference type="Pfam" id="PF13977">
    <property type="entry name" value="TetR_C_6"/>
    <property type="match status" value="1"/>
</dbReference>
<comment type="caution">
    <text evidence="7">The sequence shown here is derived from an EMBL/GenBank/DDBJ whole genome shotgun (WGS) entry which is preliminary data.</text>
</comment>
<proteinExistence type="predicted"/>
<dbReference type="Pfam" id="PF00440">
    <property type="entry name" value="TetR_N"/>
    <property type="match status" value="1"/>
</dbReference>
<dbReference type="PANTHER" id="PTHR47506:SF7">
    <property type="entry name" value="TRANSCRIPTIONAL REGULATORY PROTEIN"/>
    <property type="match status" value="1"/>
</dbReference>
<dbReference type="SUPFAM" id="SSF46689">
    <property type="entry name" value="Homeodomain-like"/>
    <property type="match status" value="1"/>
</dbReference>
<keyword evidence="2" id="KW-0805">Transcription regulation</keyword>
<name>A0A7Z7BAW5_9BURK</name>
<evidence type="ECO:0000256" key="3">
    <source>
        <dbReference type="ARBA" id="ARBA00023125"/>
    </source>
</evidence>
<dbReference type="Gene3D" id="1.10.357.10">
    <property type="entry name" value="Tetracycline Repressor, domain 2"/>
    <property type="match status" value="1"/>
</dbReference>
<keyword evidence="3 5" id="KW-0238">DNA-binding</keyword>
<reference evidence="7" key="1">
    <citation type="submission" date="2016-10" db="EMBL/GenBank/DDBJ databases">
        <authorList>
            <person name="Varghese N."/>
            <person name="Submissions S."/>
        </authorList>
    </citation>
    <scope>NUCLEOTIDE SEQUENCE [LARGE SCALE GENOMIC DNA]</scope>
    <source>
        <strain evidence="7">YR281</strain>
    </source>
</reference>
<dbReference type="AlphaFoldDB" id="A0A7Z7BAW5"/>
<keyword evidence="8" id="KW-1185">Reference proteome</keyword>
<dbReference type="EMBL" id="FNDI01000018">
    <property type="protein sequence ID" value="SDI49394.1"/>
    <property type="molecule type" value="Genomic_DNA"/>
</dbReference>
<keyword evidence="4" id="KW-0804">Transcription</keyword>
<keyword evidence="1" id="KW-0678">Repressor</keyword>
<evidence type="ECO:0000313" key="8">
    <source>
        <dbReference type="Proteomes" id="UP000198900"/>
    </source>
</evidence>
<dbReference type="RefSeq" id="WP_091783701.1">
    <property type="nucleotide sequence ID" value="NZ_FNDI01000018.1"/>
</dbReference>
<protein>
    <submittedName>
        <fullName evidence="7">Transcriptional regulator, TetR family</fullName>
    </submittedName>
</protein>
<evidence type="ECO:0000256" key="4">
    <source>
        <dbReference type="ARBA" id="ARBA00023163"/>
    </source>
</evidence>
<accession>A0A7Z7BAW5</accession>
<dbReference type="PROSITE" id="PS50977">
    <property type="entry name" value="HTH_TETR_2"/>
    <property type="match status" value="1"/>
</dbReference>
<dbReference type="InterPro" id="IPR039538">
    <property type="entry name" value="BetI_C"/>
</dbReference>
<dbReference type="GO" id="GO:0003677">
    <property type="term" value="F:DNA binding"/>
    <property type="evidence" value="ECO:0007669"/>
    <property type="project" value="UniProtKB-UniRule"/>
</dbReference>
<dbReference type="PRINTS" id="PR00455">
    <property type="entry name" value="HTHTETR"/>
</dbReference>
<evidence type="ECO:0000313" key="7">
    <source>
        <dbReference type="EMBL" id="SDI49394.1"/>
    </source>
</evidence>
<gene>
    <name evidence="7" type="ORF">SAMN04487926_1183</name>
</gene>
<feature type="domain" description="HTH tetR-type" evidence="6">
    <location>
        <begin position="13"/>
        <end position="73"/>
    </location>
</feature>
<sequence length="220" mass="25221">MRHLRLTRQESRNQTRQRLCDSAQAVFMKKGFAAASVEDIVKAAGYTRGAFYSNFHNKVELLLELLRRDQETIRAVLHKISGEGATREEMEARVLDYYGKLNHDRKHCLLWMEAKLLATRDGRFRVCFNVFLHEKLEQLSAYVREFSARAGTPLPMHAETLAIGLMGLLDGVRFYHVLDPLHVTEHVAESVLSEFFARVVLGRRAERADDAAPILRKPIC</sequence>
<evidence type="ECO:0000259" key="6">
    <source>
        <dbReference type="PROSITE" id="PS50977"/>
    </source>
</evidence>
<dbReference type="Proteomes" id="UP000198900">
    <property type="component" value="Unassembled WGS sequence"/>
</dbReference>
<evidence type="ECO:0000256" key="1">
    <source>
        <dbReference type="ARBA" id="ARBA00022491"/>
    </source>
</evidence>
<evidence type="ECO:0000256" key="5">
    <source>
        <dbReference type="PROSITE-ProRule" id="PRU00335"/>
    </source>
</evidence>
<organism evidence="7 8">
    <name type="scientific">Paraburkholderia steynii</name>
    <dbReference type="NCBI Taxonomy" id="1245441"/>
    <lineage>
        <taxon>Bacteria</taxon>
        <taxon>Pseudomonadati</taxon>
        <taxon>Pseudomonadota</taxon>
        <taxon>Betaproteobacteria</taxon>
        <taxon>Burkholderiales</taxon>
        <taxon>Burkholderiaceae</taxon>
        <taxon>Paraburkholderia</taxon>
    </lineage>
</organism>
<dbReference type="InterPro" id="IPR001647">
    <property type="entry name" value="HTH_TetR"/>
</dbReference>
<dbReference type="SUPFAM" id="SSF48498">
    <property type="entry name" value="Tetracyclin repressor-like, C-terminal domain"/>
    <property type="match status" value="1"/>
</dbReference>